<dbReference type="Proteomes" id="UP000182179">
    <property type="component" value="Unassembled WGS sequence"/>
</dbReference>
<evidence type="ECO:0000313" key="1">
    <source>
        <dbReference type="EMBL" id="OIN44543.1"/>
    </source>
</evidence>
<evidence type="ECO:0000313" key="4">
    <source>
        <dbReference type="Proteomes" id="UP000182179"/>
    </source>
</evidence>
<organism evidence="1 3">
    <name type="scientific">Pseudomonas costantinii</name>
    <dbReference type="NCBI Taxonomy" id="168469"/>
    <lineage>
        <taxon>Bacteria</taxon>
        <taxon>Pseudomonadati</taxon>
        <taxon>Pseudomonadota</taxon>
        <taxon>Gammaproteobacteria</taxon>
        <taxon>Pseudomonadales</taxon>
        <taxon>Pseudomonadaceae</taxon>
        <taxon>Pseudomonas</taxon>
    </lineage>
</organism>
<dbReference type="OrthoDB" id="6902959at2"/>
<accession>A0A1S2UE25</accession>
<comment type="caution">
    <text evidence="1">The sequence shown here is derived from an EMBL/GenBank/DDBJ whole genome shotgun (WGS) entry which is preliminary data.</text>
</comment>
<protein>
    <submittedName>
        <fullName evidence="1">Uncharacterized protein</fullName>
    </submittedName>
</protein>
<reference evidence="2 4" key="2">
    <citation type="submission" date="2016-10" db="EMBL/GenBank/DDBJ databases">
        <authorList>
            <person name="Varghese N."/>
            <person name="Submissions S."/>
        </authorList>
    </citation>
    <scope>NUCLEOTIDE SEQUENCE [LARGE SCALE GENOMIC DNA]</scope>
    <source>
        <strain evidence="2 4">BS2773</strain>
    </source>
</reference>
<dbReference type="Proteomes" id="UP000181661">
    <property type="component" value="Unassembled WGS sequence"/>
</dbReference>
<dbReference type="AlphaFoldDB" id="A0A1S2UE25"/>
<name>A0A1S2UE25_9PSED</name>
<keyword evidence="4" id="KW-1185">Reference proteome</keyword>
<evidence type="ECO:0000313" key="3">
    <source>
        <dbReference type="Proteomes" id="UP000181661"/>
    </source>
</evidence>
<evidence type="ECO:0000313" key="2">
    <source>
        <dbReference type="EMBL" id="SED27263.1"/>
    </source>
</evidence>
<dbReference type="EMBL" id="MDDR01000061">
    <property type="protein sequence ID" value="OIN44543.1"/>
    <property type="molecule type" value="Genomic_DNA"/>
</dbReference>
<dbReference type="EMBL" id="FNTS01000002">
    <property type="protein sequence ID" value="SED27263.1"/>
    <property type="molecule type" value="Genomic_DNA"/>
</dbReference>
<reference evidence="1 3" key="1">
    <citation type="submission" date="2016-08" db="EMBL/GenBank/DDBJ databases">
        <title>Draft genome sequence of Pseudomonas costantinii LMG 22119, type strain isolated from cultivated mushroom (Agaricus bisporus) sporophores.</title>
        <authorList>
            <person name="Tambong J.T."/>
        </authorList>
    </citation>
    <scope>NUCLEOTIDE SEQUENCE [LARGE SCALE GENOMIC DNA]</scope>
    <source>
        <strain evidence="1 3">LMG 22119</strain>
    </source>
</reference>
<proteinExistence type="predicted"/>
<dbReference type="RefSeq" id="WP_071487364.1">
    <property type="nucleotide sequence ID" value="NZ_FNTS01000002.1"/>
</dbReference>
<sequence>MPERTFDLLEEGAQDEVRQLSVELGWSLEHATKEYLQAGRSLAIQAQMEQMKRKAPLLSLVEHKKGLERAERGGADEGPD</sequence>
<gene>
    <name evidence="1" type="ORF">BFL40_30105</name>
    <name evidence="2" type="ORF">SAMN04515675_0515</name>
</gene>